<dbReference type="CDD" id="cd11538">
    <property type="entry name" value="NTP-PPase_u1"/>
    <property type="match status" value="1"/>
</dbReference>
<dbReference type="AlphaFoldDB" id="A0A2R4MDH0"/>
<dbReference type="SUPFAM" id="SSF101386">
    <property type="entry name" value="all-alpha NTP pyrophosphatases"/>
    <property type="match status" value="1"/>
</dbReference>
<dbReference type="KEGG" id="mmyr:MXMO3_01455"/>
<sequence>MSGKSLAELTKKVAEVSDTYAQRCSIERDDDWYLIKIGEELGELNAEYLRMTNRGRFDATHTRDKVQTALSDELADVFAQILLFAQHNQIDIEAALARKWFKYLPQEEN</sequence>
<name>A0A2R4MDH0_9HYPH</name>
<evidence type="ECO:0000313" key="1">
    <source>
        <dbReference type="EMBL" id="AVX03985.1"/>
    </source>
</evidence>
<gene>
    <name evidence="1" type="ORF">MXMO3_01455</name>
</gene>
<dbReference type="Proteomes" id="UP000258927">
    <property type="component" value="Chromosome"/>
</dbReference>
<dbReference type="EMBL" id="CP021330">
    <property type="protein sequence ID" value="AVX03985.1"/>
    <property type="molecule type" value="Genomic_DNA"/>
</dbReference>
<dbReference type="STRING" id="1122213.GCA_000423365_01338"/>
<dbReference type="Gene3D" id="1.10.287.1080">
    <property type="entry name" value="MazG-like"/>
    <property type="match status" value="1"/>
</dbReference>
<keyword evidence="2" id="KW-1185">Reference proteome</keyword>
<dbReference type="RefSeq" id="WP_117395427.1">
    <property type="nucleotide sequence ID" value="NZ_CP021330.1"/>
</dbReference>
<evidence type="ECO:0000313" key="2">
    <source>
        <dbReference type="Proteomes" id="UP000258927"/>
    </source>
</evidence>
<organism evidence="1 2">
    <name type="scientific">Maritalea myrionectae</name>
    <dbReference type="NCBI Taxonomy" id="454601"/>
    <lineage>
        <taxon>Bacteria</taxon>
        <taxon>Pseudomonadati</taxon>
        <taxon>Pseudomonadota</taxon>
        <taxon>Alphaproteobacteria</taxon>
        <taxon>Hyphomicrobiales</taxon>
        <taxon>Devosiaceae</taxon>
        <taxon>Maritalea</taxon>
    </lineage>
</organism>
<proteinExistence type="predicted"/>
<accession>A0A2R4MDH0</accession>
<reference evidence="1 2" key="1">
    <citation type="submission" date="2017-05" db="EMBL/GenBank/DDBJ databases">
        <title>Genome Analysis of Maritalea myrionectae HL2708#5.</title>
        <authorList>
            <consortium name="Cotde Inc.-PKNU"/>
            <person name="Jang D."/>
            <person name="Oh H.-M."/>
        </authorList>
    </citation>
    <scope>NUCLEOTIDE SEQUENCE [LARGE SCALE GENOMIC DNA]</scope>
    <source>
        <strain evidence="1 2">HL2708#5</strain>
    </source>
</reference>
<protein>
    <submittedName>
        <fullName evidence="1">Uncharacterized protein</fullName>
    </submittedName>
</protein>